<name>D9WCV1_9ACTN</name>
<dbReference type="EMBL" id="GG657754">
    <property type="protein sequence ID" value="EFL23030.1"/>
    <property type="molecule type" value="Genomic_DNA"/>
</dbReference>
<dbReference type="OrthoDB" id="3431428at2"/>
<dbReference type="Proteomes" id="UP000003963">
    <property type="component" value="Unassembled WGS sequence"/>
</dbReference>
<accession>D9WCV1</accession>
<keyword evidence="3" id="KW-1185">Reference proteome</keyword>
<dbReference type="STRING" id="457427.SSOG_02744"/>
<evidence type="ECO:0000313" key="2">
    <source>
        <dbReference type="EMBL" id="EFL23030.1"/>
    </source>
</evidence>
<dbReference type="RefSeq" id="WP_009714849.1">
    <property type="nucleotide sequence ID" value="NZ_GG657754.1"/>
</dbReference>
<dbReference type="AlphaFoldDB" id="D9WCV1"/>
<proteinExistence type="predicted"/>
<reference evidence="2 3" key="1">
    <citation type="submission" date="2009-02" db="EMBL/GenBank/DDBJ databases">
        <title>Annotation of Streptomyces hygroscopicus strain ATCC 53653.</title>
        <authorList>
            <consortium name="The Broad Institute Genome Sequencing Platform"/>
            <consortium name="Broad Institute Microbial Sequencing Center"/>
            <person name="Fischbach M."/>
            <person name="Godfrey P."/>
            <person name="Ward D."/>
            <person name="Young S."/>
            <person name="Zeng Q."/>
            <person name="Koehrsen M."/>
            <person name="Alvarado L."/>
            <person name="Berlin A.M."/>
            <person name="Bochicchio J."/>
            <person name="Borenstein D."/>
            <person name="Chapman S.B."/>
            <person name="Chen Z."/>
            <person name="Engels R."/>
            <person name="Freedman E."/>
            <person name="Gellesch M."/>
            <person name="Goldberg J."/>
            <person name="Griggs A."/>
            <person name="Gujja S."/>
            <person name="Heilman E.R."/>
            <person name="Heiman D.I."/>
            <person name="Hepburn T.A."/>
            <person name="Howarth C."/>
            <person name="Jen D."/>
            <person name="Larson L."/>
            <person name="Lewis B."/>
            <person name="Mehta T."/>
            <person name="Park D."/>
            <person name="Pearson M."/>
            <person name="Richards J."/>
            <person name="Roberts A."/>
            <person name="Saif S."/>
            <person name="Shea T.D."/>
            <person name="Shenoy N."/>
            <person name="Sisk P."/>
            <person name="Stolte C."/>
            <person name="Sykes S.N."/>
            <person name="Thomson T."/>
            <person name="Walk T."/>
            <person name="White J."/>
            <person name="Yandava C."/>
            <person name="Straight P."/>
            <person name="Clardy J."/>
            <person name="Hung D."/>
            <person name="Kolter R."/>
            <person name="Mekalanos J."/>
            <person name="Walker S."/>
            <person name="Walsh C.T."/>
            <person name="Wieland-Brown L.C."/>
            <person name="Haas B."/>
            <person name="Nusbaum C."/>
            <person name="Birren B."/>
        </authorList>
    </citation>
    <scope>NUCLEOTIDE SEQUENCE [LARGE SCALE GENOMIC DNA]</scope>
    <source>
        <strain evidence="2 3">ATCC 53653</strain>
    </source>
</reference>
<feature type="compositionally biased region" description="Basic and acidic residues" evidence="1">
    <location>
        <begin position="13"/>
        <end position="23"/>
    </location>
</feature>
<evidence type="ECO:0000313" key="3">
    <source>
        <dbReference type="Proteomes" id="UP000003963"/>
    </source>
</evidence>
<gene>
    <name evidence="2" type="ORF">SSOG_02744</name>
</gene>
<evidence type="ECO:0000256" key="1">
    <source>
        <dbReference type="SAM" id="MobiDB-lite"/>
    </source>
</evidence>
<protein>
    <submittedName>
        <fullName evidence="2">Uncharacterized protein</fullName>
    </submittedName>
</protein>
<feature type="region of interest" description="Disordered" evidence="1">
    <location>
        <begin position="1"/>
        <end position="37"/>
    </location>
</feature>
<sequence length="146" mass="16105">MRRHLLGQQGTGRLERSDERGDAFRMSSQPVNHDGPIMPMPALTLPALRAAVASLAPGKLSELIAEMQQAFDRAGQDGNTAPIRLFYRRWATFVAIERIPERAARMHAAEQLLHVSDSADERQAAIHEIGSIVRAAEREVEALETG</sequence>
<dbReference type="HOGENOM" id="CLU_127706_2_0_11"/>
<organism evidence="2 3">
    <name type="scientific">Streptomyces himastatinicus ATCC 53653</name>
    <dbReference type="NCBI Taxonomy" id="457427"/>
    <lineage>
        <taxon>Bacteria</taxon>
        <taxon>Bacillati</taxon>
        <taxon>Actinomycetota</taxon>
        <taxon>Actinomycetes</taxon>
        <taxon>Kitasatosporales</taxon>
        <taxon>Streptomycetaceae</taxon>
        <taxon>Streptomyces</taxon>
        <taxon>Streptomyces violaceusniger group</taxon>
    </lineage>
</organism>